<name>A0AAX6GBX2_IRIPA</name>
<evidence type="ECO:0000313" key="3">
    <source>
        <dbReference type="Proteomes" id="UP001140949"/>
    </source>
</evidence>
<evidence type="ECO:0000256" key="1">
    <source>
        <dbReference type="SAM" id="MobiDB-lite"/>
    </source>
</evidence>
<proteinExistence type="predicted"/>
<organism evidence="2 3">
    <name type="scientific">Iris pallida</name>
    <name type="common">Sweet iris</name>
    <dbReference type="NCBI Taxonomy" id="29817"/>
    <lineage>
        <taxon>Eukaryota</taxon>
        <taxon>Viridiplantae</taxon>
        <taxon>Streptophyta</taxon>
        <taxon>Embryophyta</taxon>
        <taxon>Tracheophyta</taxon>
        <taxon>Spermatophyta</taxon>
        <taxon>Magnoliopsida</taxon>
        <taxon>Liliopsida</taxon>
        <taxon>Asparagales</taxon>
        <taxon>Iridaceae</taxon>
        <taxon>Iridoideae</taxon>
        <taxon>Irideae</taxon>
        <taxon>Iris</taxon>
    </lineage>
</organism>
<sequence length="93" mass="10310">MAQDLTPAAVGAQRGGEPGSADCRRRARRAVERMRRTRSARLGPWSGERQQTSRAVGSTRRGVAVTRSRHEVVDEEIDRGARTKERIAGLAWI</sequence>
<reference evidence="2" key="1">
    <citation type="journal article" date="2023" name="GigaByte">
        <title>Genome assembly of the bearded iris, Iris pallida Lam.</title>
        <authorList>
            <person name="Bruccoleri R.E."/>
            <person name="Oakeley E.J."/>
            <person name="Faust A.M.E."/>
            <person name="Altorfer M."/>
            <person name="Dessus-Babus S."/>
            <person name="Burckhardt D."/>
            <person name="Oertli M."/>
            <person name="Naumann U."/>
            <person name="Petersen F."/>
            <person name="Wong J."/>
        </authorList>
    </citation>
    <scope>NUCLEOTIDE SEQUENCE</scope>
    <source>
        <strain evidence="2">GSM-AAB239-AS_SAM_17_03QT</strain>
    </source>
</reference>
<protein>
    <submittedName>
        <fullName evidence="2">WD repeat-containing protein 11</fullName>
    </submittedName>
</protein>
<gene>
    <name evidence="2" type="ORF">M6B38_372395</name>
</gene>
<accession>A0AAX6GBX2</accession>
<comment type="caution">
    <text evidence="2">The sequence shown here is derived from an EMBL/GenBank/DDBJ whole genome shotgun (WGS) entry which is preliminary data.</text>
</comment>
<keyword evidence="3" id="KW-1185">Reference proteome</keyword>
<dbReference type="Proteomes" id="UP001140949">
    <property type="component" value="Unassembled WGS sequence"/>
</dbReference>
<reference evidence="2" key="2">
    <citation type="submission" date="2023-04" db="EMBL/GenBank/DDBJ databases">
        <authorList>
            <person name="Bruccoleri R.E."/>
            <person name="Oakeley E.J."/>
            <person name="Faust A.-M."/>
            <person name="Dessus-Babus S."/>
            <person name="Altorfer M."/>
            <person name="Burckhardt D."/>
            <person name="Oertli M."/>
            <person name="Naumann U."/>
            <person name="Petersen F."/>
            <person name="Wong J."/>
        </authorList>
    </citation>
    <scope>NUCLEOTIDE SEQUENCE</scope>
    <source>
        <strain evidence="2">GSM-AAB239-AS_SAM_17_03QT</strain>
        <tissue evidence="2">Leaf</tissue>
    </source>
</reference>
<feature type="region of interest" description="Disordered" evidence="1">
    <location>
        <begin position="1"/>
        <end position="63"/>
    </location>
</feature>
<evidence type="ECO:0000313" key="2">
    <source>
        <dbReference type="EMBL" id="KAJ6826220.1"/>
    </source>
</evidence>
<dbReference type="EMBL" id="JANAVB010021000">
    <property type="protein sequence ID" value="KAJ6826220.1"/>
    <property type="molecule type" value="Genomic_DNA"/>
</dbReference>
<dbReference type="AlphaFoldDB" id="A0AAX6GBX2"/>